<evidence type="ECO:0000313" key="2">
    <source>
        <dbReference type="Proteomes" id="UP001597180"/>
    </source>
</evidence>
<dbReference type="Pfam" id="PF13671">
    <property type="entry name" value="AAA_33"/>
    <property type="match status" value="1"/>
</dbReference>
<evidence type="ECO:0000313" key="1">
    <source>
        <dbReference type="EMBL" id="MFD1220310.1"/>
    </source>
</evidence>
<sequence>MECIIFIGIQASGKSSFFKERFFNTHMRLNLDMLRTRHREDIYLAASLQAKQPFVVDNTNPTREDRSKYIALAKQYKFRIVGYYFEPDFEASLVRNETRMGKEKVPEVGIRSVMKKLQPPDYSEGFDALYRVKSGDGKFYIEEIQG</sequence>
<organism evidence="1 2">
    <name type="scientific">Paenibacillus vulneris</name>
    <dbReference type="NCBI Taxonomy" id="1133364"/>
    <lineage>
        <taxon>Bacteria</taxon>
        <taxon>Bacillati</taxon>
        <taxon>Bacillota</taxon>
        <taxon>Bacilli</taxon>
        <taxon>Bacillales</taxon>
        <taxon>Paenibacillaceae</taxon>
        <taxon>Paenibacillus</taxon>
    </lineage>
</organism>
<dbReference type="RefSeq" id="WP_345587005.1">
    <property type="nucleotide sequence ID" value="NZ_BAABJG010000006.1"/>
</dbReference>
<dbReference type="SUPFAM" id="SSF52540">
    <property type="entry name" value="P-loop containing nucleoside triphosphate hydrolases"/>
    <property type="match status" value="1"/>
</dbReference>
<dbReference type="PANTHER" id="PTHR12083:SF9">
    <property type="entry name" value="BIFUNCTIONAL POLYNUCLEOTIDE PHOSPHATASE_KINASE"/>
    <property type="match status" value="1"/>
</dbReference>
<proteinExistence type="predicted"/>
<dbReference type="Gene3D" id="3.40.50.300">
    <property type="entry name" value="P-loop containing nucleotide triphosphate hydrolases"/>
    <property type="match status" value="1"/>
</dbReference>
<dbReference type="InterPro" id="IPR027417">
    <property type="entry name" value="P-loop_NTPase"/>
</dbReference>
<dbReference type="PANTHER" id="PTHR12083">
    <property type="entry name" value="BIFUNCTIONAL POLYNUCLEOTIDE PHOSPHATASE/KINASE"/>
    <property type="match status" value="1"/>
</dbReference>
<protein>
    <submittedName>
        <fullName evidence="1">AAA family ATPase</fullName>
    </submittedName>
</protein>
<reference evidence="2" key="1">
    <citation type="journal article" date="2019" name="Int. J. Syst. Evol. Microbiol.">
        <title>The Global Catalogue of Microorganisms (GCM) 10K type strain sequencing project: providing services to taxonomists for standard genome sequencing and annotation.</title>
        <authorList>
            <consortium name="The Broad Institute Genomics Platform"/>
            <consortium name="The Broad Institute Genome Sequencing Center for Infectious Disease"/>
            <person name="Wu L."/>
            <person name="Ma J."/>
        </authorList>
    </citation>
    <scope>NUCLEOTIDE SEQUENCE [LARGE SCALE GENOMIC DNA]</scope>
    <source>
        <strain evidence="2">CCUG 53270</strain>
    </source>
</reference>
<dbReference type="Proteomes" id="UP001597180">
    <property type="component" value="Unassembled WGS sequence"/>
</dbReference>
<accession>A0ABW3UI16</accession>
<dbReference type="PIRSF" id="PIRSF037081">
    <property type="entry name" value="P-loop_All4644_prd"/>
    <property type="match status" value="1"/>
</dbReference>
<dbReference type="InterPro" id="IPR017101">
    <property type="entry name" value="P-loop_ATP/GTP-bd_All4644_prd"/>
</dbReference>
<dbReference type="EMBL" id="JBHTLU010000013">
    <property type="protein sequence ID" value="MFD1220310.1"/>
    <property type="molecule type" value="Genomic_DNA"/>
</dbReference>
<keyword evidence="2" id="KW-1185">Reference proteome</keyword>
<gene>
    <name evidence="1" type="ORF">ACFQ4B_09270</name>
</gene>
<name>A0ABW3UI16_9BACL</name>
<comment type="caution">
    <text evidence="1">The sequence shown here is derived from an EMBL/GenBank/DDBJ whole genome shotgun (WGS) entry which is preliminary data.</text>
</comment>